<keyword evidence="6 11" id="KW-0812">Transmembrane</keyword>
<evidence type="ECO:0000313" key="14">
    <source>
        <dbReference type="Proteomes" id="UP000192907"/>
    </source>
</evidence>
<feature type="transmembrane region" description="Helical" evidence="11">
    <location>
        <begin position="6"/>
        <end position="25"/>
    </location>
</feature>
<dbReference type="GO" id="GO:0055085">
    <property type="term" value="P:transmembrane transport"/>
    <property type="evidence" value="ECO:0007669"/>
    <property type="project" value="InterPro"/>
</dbReference>
<keyword evidence="3" id="KW-0813">Transport</keyword>
<dbReference type="PANTHER" id="PTHR33446">
    <property type="entry name" value="PROTEIN TONB-RELATED"/>
    <property type="match status" value="1"/>
</dbReference>
<accession>A0A1Y6BNQ4</accession>
<dbReference type="AlphaFoldDB" id="A0A1Y6BNQ4"/>
<protein>
    <submittedName>
        <fullName evidence="13">Outer membrane transport energization protein TonB</fullName>
    </submittedName>
</protein>
<evidence type="ECO:0000256" key="11">
    <source>
        <dbReference type="SAM" id="Phobius"/>
    </source>
</evidence>
<proteinExistence type="inferred from homology"/>
<reference evidence="14" key="1">
    <citation type="submission" date="2017-04" db="EMBL/GenBank/DDBJ databases">
        <authorList>
            <person name="Varghese N."/>
            <person name="Submissions S."/>
        </authorList>
    </citation>
    <scope>NUCLEOTIDE SEQUENCE [LARGE SCALE GENOMIC DNA]</scope>
    <source>
        <strain evidence="14">RKEM611</strain>
    </source>
</reference>
<dbReference type="EMBL" id="FWZT01000007">
    <property type="protein sequence ID" value="SMF20581.1"/>
    <property type="molecule type" value="Genomic_DNA"/>
</dbReference>
<sequence>MRYLVALGAGGLVTLGLFYFMSVLISQGKKKPVENDLGPVVEFIRVKRDQETKTRSRELPKKPPPPKAAPSKPKMQVAENDQPQAEQLDMPQPKIANGLKGGMGPYLGGGGGGGNSDGEVMPIVRIAPQMPRKARMRGIEGYVVASFTVTKSGSVSDVKIVEAKPPRIFNREAKRAILKWKYKPQIVDGKAVEIPQTIRLDFKLEGEE</sequence>
<keyword evidence="4" id="KW-1003">Cell membrane</keyword>
<evidence type="ECO:0000256" key="4">
    <source>
        <dbReference type="ARBA" id="ARBA00022475"/>
    </source>
</evidence>
<dbReference type="GO" id="GO:0015031">
    <property type="term" value="P:protein transport"/>
    <property type="evidence" value="ECO:0007669"/>
    <property type="project" value="UniProtKB-KW"/>
</dbReference>
<dbReference type="STRING" id="1513793.SAMN06296036_10741"/>
<dbReference type="OrthoDB" id="1628901at2"/>
<feature type="domain" description="TonB C-terminal" evidence="12">
    <location>
        <begin position="115"/>
        <end position="208"/>
    </location>
</feature>
<dbReference type="GO" id="GO:0031992">
    <property type="term" value="F:energy transducer activity"/>
    <property type="evidence" value="ECO:0007669"/>
    <property type="project" value="InterPro"/>
</dbReference>
<dbReference type="RefSeq" id="WP_132318585.1">
    <property type="nucleotide sequence ID" value="NZ_FWZT01000007.1"/>
</dbReference>
<dbReference type="InterPro" id="IPR003538">
    <property type="entry name" value="TonB"/>
</dbReference>
<keyword evidence="14" id="KW-1185">Reference proteome</keyword>
<evidence type="ECO:0000256" key="6">
    <source>
        <dbReference type="ARBA" id="ARBA00022692"/>
    </source>
</evidence>
<comment type="subcellular location">
    <subcellularLocation>
        <location evidence="1">Cell inner membrane</location>
        <topology evidence="1">Single-pass membrane protein</topology>
        <orientation evidence="1">Periplasmic side</orientation>
    </subcellularLocation>
</comment>
<evidence type="ECO:0000256" key="10">
    <source>
        <dbReference type="SAM" id="MobiDB-lite"/>
    </source>
</evidence>
<dbReference type="InterPro" id="IPR051045">
    <property type="entry name" value="TonB-dependent_transducer"/>
</dbReference>
<dbReference type="NCBIfam" id="TIGR01352">
    <property type="entry name" value="tonB_Cterm"/>
    <property type="match status" value="1"/>
</dbReference>
<dbReference type="GO" id="GO:0030288">
    <property type="term" value="C:outer membrane-bounded periplasmic space"/>
    <property type="evidence" value="ECO:0007669"/>
    <property type="project" value="InterPro"/>
</dbReference>
<evidence type="ECO:0000256" key="7">
    <source>
        <dbReference type="ARBA" id="ARBA00022927"/>
    </source>
</evidence>
<dbReference type="GO" id="GO:0005886">
    <property type="term" value="C:plasma membrane"/>
    <property type="evidence" value="ECO:0007669"/>
    <property type="project" value="UniProtKB-SubCell"/>
</dbReference>
<keyword evidence="7" id="KW-0653">Protein transport</keyword>
<dbReference type="Pfam" id="PF03544">
    <property type="entry name" value="TonB_C"/>
    <property type="match status" value="1"/>
</dbReference>
<evidence type="ECO:0000256" key="2">
    <source>
        <dbReference type="ARBA" id="ARBA00006555"/>
    </source>
</evidence>
<feature type="compositionally biased region" description="Basic and acidic residues" evidence="10">
    <location>
        <begin position="48"/>
        <end position="61"/>
    </location>
</feature>
<evidence type="ECO:0000256" key="9">
    <source>
        <dbReference type="ARBA" id="ARBA00023136"/>
    </source>
</evidence>
<evidence type="ECO:0000256" key="5">
    <source>
        <dbReference type="ARBA" id="ARBA00022519"/>
    </source>
</evidence>
<dbReference type="GO" id="GO:0015891">
    <property type="term" value="P:siderophore transport"/>
    <property type="evidence" value="ECO:0007669"/>
    <property type="project" value="InterPro"/>
</dbReference>
<dbReference type="InterPro" id="IPR006260">
    <property type="entry name" value="TonB/TolA_C"/>
</dbReference>
<keyword evidence="9 11" id="KW-0472">Membrane</keyword>
<dbReference type="PRINTS" id="PR01374">
    <property type="entry name" value="TONBPROTEIN"/>
</dbReference>
<dbReference type="Gene3D" id="3.30.1150.10">
    <property type="match status" value="1"/>
</dbReference>
<evidence type="ECO:0000256" key="3">
    <source>
        <dbReference type="ARBA" id="ARBA00022448"/>
    </source>
</evidence>
<evidence type="ECO:0000256" key="8">
    <source>
        <dbReference type="ARBA" id="ARBA00022989"/>
    </source>
</evidence>
<feature type="compositionally biased region" description="Gly residues" evidence="10">
    <location>
        <begin position="99"/>
        <end position="114"/>
    </location>
</feature>
<name>A0A1Y6BNQ4_9BACT</name>
<evidence type="ECO:0000313" key="13">
    <source>
        <dbReference type="EMBL" id="SMF20581.1"/>
    </source>
</evidence>
<comment type="similarity">
    <text evidence="2">Belongs to the TonB family.</text>
</comment>
<dbReference type="Proteomes" id="UP000192907">
    <property type="component" value="Unassembled WGS sequence"/>
</dbReference>
<keyword evidence="8 11" id="KW-1133">Transmembrane helix</keyword>
<evidence type="ECO:0000259" key="12">
    <source>
        <dbReference type="PROSITE" id="PS52015"/>
    </source>
</evidence>
<dbReference type="InterPro" id="IPR037682">
    <property type="entry name" value="TonB_C"/>
</dbReference>
<evidence type="ECO:0000256" key="1">
    <source>
        <dbReference type="ARBA" id="ARBA00004383"/>
    </source>
</evidence>
<feature type="region of interest" description="Disordered" evidence="10">
    <location>
        <begin position="48"/>
        <end position="114"/>
    </location>
</feature>
<gene>
    <name evidence="13" type="ORF">SAMN06296036_10741</name>
</gene>
<dbReference type="SUPFAM" id="SSF74653">
    <property type="entry name" value="TolA/TonB C-terminal domain"/>
    <property type="match status" value="1"/>
</dbReference>
<dbReference type="PROSITE" id="PS52015">
    <property type="entry name" value="TONB_CTD"/>
    <property type="match status" value="1"/>
</dbReference>
<keyword evidence="5" id="KW-0997">Cell inner membrane</keyword>
<dbReference type="PANTHER" id="PTHR33446:SF14">
    <property type="entry name" value="PROTEIN TONB"/>
    <property type="match status" value="1"/>
</dbReference>
<organism evidence="13 14">
    <name type="scientific">Pseudobacteriovorax antillogorgiicola</name>
    <dbReference type="NCBI Taxonomy" id="1513793"/>
    <lineage>
        <taxon>Bacteria</taxon>
        <taxon>Pseudomonadati</taxon>
        <taxon>Bdellovibrionota</taxon>
        <taxon>Oligoflexia</taxon>
        <taxon>Oligoflexales</taxon>
        <taxon>Pseudobacteriovoracaceae</taxon>
        <taxon>Pseudobacteriovorax</taxon>
    </lineage>
</organism>